<dbReference type="EMBL" id="JARTFS010000006">
    <property type="protein sequence ID" value="MED4401512.1"/>
    <property type="molecule type" value="Genomic_DNA"/>
</dbReference>
<keyword evidence="2" id="KW-0067">ATP-binding</keyword>
<evidence type="ECO:0000313" key="4">
    <source>
        <dbReference type="Proteomes" id="UP001342826"/>
    </source>
</evidence>
<dbReference type="CDD" id="cd02038">
    <property type="entry name" value="FlhG-like"/>
    <property type="match status" value="1"/>
</dbReference>
<evidence type="ECO:0000313" key="3">
    <source>
        <dbReference type="EMBL" id="MED4401512.1"/>
    </source>
</evidence>
<comment type="caution">
    <text evidence="3">The sequence shown here is derived from an EMBL/GenBank/DDBJ whole genome shotgun (WGS) entry which is preliminary data.</text>
</comment>
<dbReference type="RefSeq" id="WP_328015146.1">
    <property type="nucleotide sequence ID" value="NZ_JARTFS010000006.1"/>
</dbReference>
<dbReference type="Proteomes" id="UP001342826">
    <property type="component" value="Unassembled WGS sequence"/>
</dbReference>
<dbReference type="PANTHER" id="PTHR43384:SF4">
    <property type="entry name" value="CELLULOSE BIOSYNTHESIS PROTEIN BCSQ-RELATED"/>
    <property type="match status" value="1"/>
</dbReference>
<dbReference type="Gene3D" id="3.40.50.300">
    <property type="entry name" value="P-loop containing nucleotide triphosphate hydrolases"/>
    <property type="match status" value="1"/>
</dbReference>
<evidence type="ECO:0000256" key="1">
    <source>
        <dbReference type="ARBA" id="ARBA00022741"/>
    </source>
</evidence>
<protein>
    <submittedName>
        <fullName evidence="3">MinD/ParA family protein</fullName>
    </submittedName>
</protein>
<sequence>MAHDQAEHLRKKLKQRYEKKNAYSIAVMSGKGGVGKSNFSLNFALALKQQNQSVLLFDLDIGMGNIDILVGGGSKYTIVDFFERNIPLYEIISIGPEGLAYISGGTGLSSLFHLDEQKFKFFIDELEKVFSEYDFVIFDMGAGITEDSLKFILSVDEIFVIVTPEPTAITDAYAAIKYICINNETIPFSIIVNRTTGAKITNLTFSRLSNTIRQFLKRNAPLLGEIPDDAMITNAVLEQVPFLLYQPKSPGSKAIVKLANHFLRDRLKIKLTDTPSSTQAFVNKFKNIFMKGR</sequence>
<proteinExistence type="predicted"/>
<dbReference type="InterPro" id="IPR033756">
    <property type="entry name" value="YlxH/NBP35"/>
</dbReference>
<dbReference type="InterPro" id="IPR050625">
    <property type="entry name" value="ParA/MinD_ATPase"/>
</dbReference>
<dbReference type="PIRSF" id="PIRSF003092">
    <property type="entry name" value="MinD"/>
    <property type="match status" value="1"/>
</dbReference>
<dbReference type="PANTHER" id="PTHR43384">
    <property type="entry name" value="SEPTUM SITE-DETERMINING PROTEIN MIND HOMOLOG, CHLOROPLASTIC-RELATED"/>
    <property type="match status" value="1"/>
</dbReference>
<dbReference type="Pfam" id="PF10609">
    <property type="entry name" value="ParA"/>
    <property type="match status" value="1"/>
</dbReference>
<accession>A0ABU6NWL5</accession>
<dbReference type="InterPro" id="IPR033875">
    <property type="entry name" value="FlhG"/>
</dbReference>
<dbReference type="InterPro" id="IPR025501">
    <property type="entry name" value="MinD_FleN"/>
</dbReference>
<keyword evidence="4" id="KW-1185">Reference proteome</keyword>
<name>A0ABU6NWL5_9BACI</name>
<organism evidence="3 4">
    <name type="scientific">Metabacillus fastidiosus</name>
    <dbReference type="NCBI Taxonomy" id="1458"/>
    <lineage>
        <taxon>Bacteria</taxon>
        <taxon>Bacillati</taxon>
        <taxon>Bacillota</taxon>
        <taxon>Bacilli</taxon>
        <taxon>Bacillales</taxon>
        <taxon>Bacillaceae</taxon>
        <taxon>Metabacillus</taxon>
    </lineage>
</organism>
<dbReference type="SUPFAM" id="SSF52540">
    <property type="entry name" value="P-loop containing nucleoside triphosphate hydrolases"/>
    <property type="match status" value="1"/>
</dbReference>
<keyword evidence="1" id="KW-0547">Nucleotide-binding</keyword>
<dbReference type="InterPro" id="IPR027417">
    <property type="entry name" value="P-loop_NTPase"/>
</dbReference>
<gene>
    <name evidence="3" type="ORF">P9271_09320</name>
</gene>
<evidence type="ECO:0000256" key="2">
    <source>
        <dbReference type="ARBA" id="ARBA00022840"/>
    </source>
</evidence>
<reference evidence="3 4" key="1">
    <citation type="submission" date="2023-03" db="EMBL/GenBank/DDBJ databases">
        <title>Bacillus Genome Sequencing.</title>
        <authorList>
            <person name="Dunlap C."/>
        </authorList>
    </citation>
    <scope>NUCLEOTIDE SEQUENCE [LARGE SCALE GENOMIC DNA]</scope>
    <source>
        <strain evidence="3 4">NRS-1717</strain>
    </source>
</reference>